<reference evidence="8" key="1">
    <citation type="journal article" date="2017" name="Gigascience">
        <title>The genome draft of coconut (Cocos nucifera).</title>
        <authorList>
            <person name="Xiao Y."/>
            <person name="Xu P."/>
            <person name="Fan H."/>
            <person name="Baudouin L."/>
            <person name="Xia W."/>
            <person name="Bocs S."/>
            <person name="Xu J."/>
            <person name="Li Q."/>
            <person name="Guo A."/>
            <person name="Zhou L."/>
            <person name="Li J."/>
            <person name="Wu Y."/>
            <person name="Ma Z."/>
            <person name="Armero A."/>
            <person name="Issali A.E."/>
            <person name="Liu N."/>
            <person name="Peng M."/>
            <person name="Yang Y."/>
        </authorList>
    </citation>
    <scope>NUCLEOTIDE SEQUENCE</scope>
    <source>
        <tissue evidence="8">Spear leaf of Hainan Tall coconut</tissue>
    </source>
</reference>
<dbReference type="PANTHER" id="PTHR31113:SF3">
    <property type="entry name" value="UPF0496 PROTEIN 1"/>
    <property type="match status" value="1"/>
</dbReference>
<evidence type="ECO:0000256" key="5">
    <source>
        <dbReference type="ARBA" id="ARBA00023136"/>
    </source>
</evidence>
<evidence type="ECO:0000313" key="8">
    <source>
        <dbReference type="EMBL" id="KAG1371248.1"/>
    </source>
</evidence>
<keyword evidence="3 7" id="KW-0812">Transmembrane</keyword>
<evidence type="ECO:0000256" key="6">
    <source>
        <dbReference type="SAM" id="Coils"/>
    </source>
</evidence>
<evidence type="ECO:0000256" key="2">
    <source>
        <dbReference type="ARBA" id="ARBA00009074"/>
    </source>
</evidence>
<evidence type="ECO:0000256" key="4">
    <source>
        <dbReference type="ARBA" id="ARBA00022989"/>
    </source>
</evidence>
<dbReference type="OrthoDB" id="775669at2759"/>
<dbReference type="Pfam" id="PF05055">
    <property type="entry name" value="DUF677"/>
    <property type="match status" value="1"/>
</dbReference>
<dbReference type="PANTHER" id="PTHR31113">
    <property type="entry name" value="UPF0496 PROTEIN 3-RELATED"/>
    <property type="match status" value="1"/>
</dbReference>
<keyword evidence="9" id="KW-1185">Reference proteome</keyword>
<protein>
    <submittedName>
        <fullName evidence="8">UPF0496 protein</fullName>
    </submittedName>
</protein>
<comment type="caution">
    <text evidence="8">The sequence shown here is derived from an EMBL/GenBank/DDBJ whole genome shotgun (WGS) entry which is preliminary data.</text>
</comment>
<keyword evidence="4 7" id="KW-1133">Transmembrane helix</keyword>
<reference evidence="8" key="2">
    <citation type="submission" date="2019-07" db="EMBL/GenBank/DDBJ databases">
        <authorList>
            <person name="Yang Y."/>
            <person name="Bocs S."/>
            <person name="Baudouin L."/>
        </authorList>
    </citation>
    <scope>NUCLEOTIDE SEQUENCE</scope>
    <source>
        <tissue evidence="8">Spear leaf of Hainan Tall coconut</tissue>
    </source>
</reference>
<name>A0A8K0J0R8_COCNU</name>
<keyword evidence="5 7" id="KW-0472">Membrane</keyword>
<dbReference type="Proteomes" id="UP000797356">
    <property type="component" value="Chromosome 16"/>
</dbReference>
<comment type="subcellular location">
    <subcellularLocation>
        <location evidence="1">Membrane</location>
    </subcellularLocation>
</comment>
<proteinExistence type="inferred from homology"/>
<evidence type="ECO:0000256" key="3">
    <source>
        <dbReference type="ARBA" id="ARBA00022692"/>
    </source>
</evidence>
<dbReference type="EMBL" id="CM017887">
    <property type="protein sequence ID" value="KAG1371248.1"/>
    <property type="molecule type" value="Genomic_DNA"/>
</dbReference>
<evidence type="ECO:0000256" key="7">
    <source>
        <dbReference type="SAM" id="Phobius"/>
    </source>
</evidence>
<comment type="similarity">
    <text evidence="2">Belongs to the UPF0496 family.</text>
</comment>
<gene>
    <name evidence="8" type="ORF">COCNU_16G003420</name>
</gene>
<dbReference type="InterPro" id="IPR007749">
    <property type="entry name" value="DUF677"/>
</dbReference>
<evidence type="ECO:0000313" key="9">
    <source>
        <dbReference type="Proteomes" id="UP000797356"/>
    </source>
</evidence>
<feature type="transmembrane region" description="Helical" evidence="7">
    <location>
        <begin position="146"/>
        <end position="170"/>
    </location>
</feature>
<accession>A0A8K0J0R8</accession>
<keyword evidence="6" id="KW-0175">Coiled coil</keyword>
<evidence type="ECO:0000256" key="1">
    <source>
        <dbReference type="ARBA" id="ARBA00004370"/>
    </source>
</evidence>
<dbReference type="GO" id="GO:0016020">
    <property type="term" value="C:membrane"/>
    <property type="evidence" value="ECO:0007669"/>
    <property type="project" value="UniProtKB-SubCell"/>
</dbReference>
<sequence length="304" mass="34032">MLPESLVGTSELKDSISKKPALLSFINDHLDYANIKTLRSLTGVKRYLDKTQVILSTIRRALECFDEENTERTDDKKKKKKKSTNKYSETVDKLKELREMGDPFAELKAGELREACARLRSLLAALRRRDQELENRQRSVKKWRKACDVACTAGIVAVLACSVILAAVAAPAAAIAGTTAFATATKAVEPWIESLWDGWEGPLREEKDLIGAMRKMGWLVLQELENARLTVDKLKIDINAILVGVGFAISEEEIEVKIGIFEHIMPKKGNVEKGIDGLKEKLDSCNEKIRKAATEFLKMIMKDI</sequence>
<organism evidence="8 9">
    <name type="scientific">Cocos nucifera</name>
    <name type="common">Coconut palm</name>
    <dbReference type="NCBI Taxonomy" id="13894"/>
    <lineage>
        <taxon>Eukaryota</taxon>
        <taxon>Viridiplantae</taxon>
        <taxon>Streptophyta</taxon>
        <taxon>Embryophyta</taxon>
        <taxon>Tracheophyta</taxon>
        <taxon>Spermatophyta</taxon>
        <taxon>Magnoliopsida</taxon>
        <taxon>Liliopsida</taxon>
        <taxon>Arecaceae</taxon>
        <taxon>Arecoideae</taxon>
        <taxon>Cocoseae</taxon>
        <taxon>Attaleinae</taxon>
        <taxon>Cocos</taxon>
    </lineage>
</organism>
<dbReference type="AlphaFoldDB" id="A0A8K0J0R8"/>
<feature type="coiled-coil region" evidence="6">
    <location>
        <begin position="80"/>
        <end position="136"/>
    </location>
</feature>